<dbReference type="CDD" id="cd03469">
    <property type="entry name" value="Rieske_RO_Alpha_N"/>
    <property type="match status" value="1"/>
</dbReference>
<keyword evidence="6" id="KW-0411">Iron-sulfur</keyword>
<evidence type="ECO:0000313" key="10">
    <source>
        <dbReference type="Proteomes" id="UP000538147"/>
    </source>
</evidence>
<dbReference type="PANTHER" id="PTHR43756:SF5">
    <property type="entry name" value="CHOLINE MONOOXYGENASE, CHLOROPLASTIC"/>
    <property type="match status" value="1"/>
</dbReference>
<dbReference type="Pfam" id="PF00355">
    <property type="entry name" value="Rieske"/>
    <property type="match status" value="1"/>
</dbReference>
<feature type="chain" id="PRO_5032603954" evidence="7">
    <location>
        <begin position="41"/>
        <end position="383"/>
    </location>
</feature>
<evidence type="ECO:0000313" key="9">
    <source>
        <dbReference type="EMBL" id="MBB6227062.1"/>
    </source>
</evidence>
<dbReference type="GO" id="GO:0005506">
    <property type="term" value="F:iron ion binding"/>
    <property type="evidence" value="ECO:0007669"/>
    <property type="project" value="InterPro"/>
</dbReference>
<name>A0A841LD41_9SPHN</name>
<dbReference type="GO" id="GO:0016491">
    <property type="term" value="F:oxidoreductase activity"/>
    <property type="evidence" value="ECO:0007669"/>
    <property type="project" value="UniProtKB-KW"/>
</dbReference>
<protein>
    <submittedName>
        <fullName evidence="9">Nitrite reductase/ring-hydroxylating ferredoxin subunit</fullName>
    </submittedName>
</protein>
<dbReference type="RefSeq" id="WP_184196915.1">
    <property type="nucleotide sequence ID" value="NZ_JACIIV010000007.1"/>
</dbReference>
<evidence type="ECO:0000256" key="6">
    <source>
        <dbReference type="ARBA" id="ARBA00023014"/>
    </source>
</evidence>
<evidence type="ECO:0000256" key="2">
    <source>
        <dbReference type="ARBA" id="ARBA00022714"/>
    </source>
</evidence>
<keyword evidence="7" id="KW-0732">Signal</keyword>
<dbReference type="InterPro" id="IPR015879">
    <property type="entry name" value="Ring_hydroxy_dOase_asu_C_dom"/>
</dbReference>
<organism evidence="9 10">
    <name type="scientific">Polymorphobacter multimanifer</name>
    <dbReference type="NCBI Taxonomy" id="1070431"/>
    <lineage>
        <taxon>Bacteria</taxon>
        <taxon>Pseudomonadati</taxon>
        <taxon>Pseudomonadota</taxon>
        <taxon>Alphaproteobacteria</taxon>
        <taxon>Sphingomonadales</taxon>
        <taxon>Sphingosinicellaceae</taxon>
        <taxon>Polymorphobacter</taxon>
    </lineage>
</organism>
<dbReference type="InterPro" id="IPR036922">
    <property type="entry name" value="Rieske_2Fe-2S_sf"/>
</dbReference>
<dbReference type="SUPFAM" id="SSF50022">
    <property type="entry name" value="ISP domain"/>
    <property type="match status" value="1"/>
</dbReference>
<dbReference type="EMBL" id="JACIIV010000007">
    <property type="protein sequence ID" value="MBB6227062.1"/>
    <property type="molecule type" value="Genomic_DNA"/>
</dbReference>
<comment type="caution">
    <text evidence="9">The sequence shown here is derived from an EMBL/GenBank/DDBJ whole genome shotgun (WGS) entry which is preliminary data.</text>
</comment>
<evidence type="ECO:0000256" key="7">
    <source>
        <dbReference type="SAM" id="SignalP"/>
    </source>
</evidence>
<dbReference type="Gene3D" id="3.90.380.10">
    <property type="entry name" value="Naphthalene 1,2-dioxygenase Alpha Subunit, Chain A, domain 1"/>
    <property type="match status" value="1"/>
</dbReference>
<dbReference type="PRINTS" id="PR00090">
    <property type="entry name" value="RNGDIOXGNASE"/>
</dbReference>
<evidence type="ECO:0000256" key="5">
    <source>
        <dbReference type="ARBA" id="ARBA00023004"/>
    </source>
</evidence>
<dbReference type="InterPro" id="IPR001663">
    <property type="entry name" value="Rng_hydr_dOase-A"/>
</dbReference>
<gene>
    <name evidence="9" type="ORF">FHS79_001224</name>
</gene>
<evidence type="ECO:0000256" key="4">
    <source>
        <dbReference type="ARBA" id="ARBA00023002"/>
    </source>
</evidence>
<dbReference type="PROSITE" id="PS51296">
    <property type="entry name" value="RIESKE"/>
    <property type="match status" value="1"/>
</dbReference>
<dbReference type="SUPFAM" id="SSF55961">
    <property type="entry name" value="Bet v1-like"/>
    <property type="match status" value="1"/>
</dbReference>
<dbReference type="PANTHER" id="PTHR43756">
    <property type="entry name" value="CHOLINE MONOOXYGENASE, CHLOROPLASTIC"/>
    <property type="match status" value="1"/>
</dbReference>
<keyword evidence="2" id="KW-0001">2Fe-2S</keyword>
<keyword evidence="3" id="KW-0479">Metal-binding</keyword>
<dbReference type="Gene3D" id="2.102.10.10">
    <property type="entry name" value="Rieske [2Fe-2S] iron-sulphur domain"/>
    <property type="match status" value="1"/>
</dbReference>
<evidence type="ECO:0000256" key="3">
    <source>
        <dbReference type="ARBA" id="ARBA00022723"/>
    </source>
</evidence>
<sequence>MDVYAPIARPTPGQTRLAAAMPAAAGVAAPAMLTMVPASAYTCTDRYAREIDRLFRAHPVVLAPSALLPEPGMAVPHDGFGLPLLLARDRQGVARVFLNVCRHRGTRLVEGCEGVKGLMTCPYHAWSYAMDGSLKGVPRSETFPGLDKAAHGLVPLPSMEAGGLIWAGLDRTRDYDFGHAAGDLAADFDALGFAGQHLYARATHKVAANWKLIMDAFLESYHVARLHSGSIGRFFQDGVTTGDTIGPHARSAVGRLAALGGCDFEDMAQVRRAVTFAYQLVPACVIVASPDYLNIMVLMPQAVDCTLVEDFMLIPRPPATPEEEAHWAKSWALLDRQVFAGEDFRAASLGQQGLASGAVAHVTLGGLEQGIARFAATIDGLIA</sequence>
<evidence type="ECO:0000259" key="8">
    <source>
        <dbReference type="PROSITE" id="PS51296"/>
    </source>
</evidence>
<dbReference type="InterPro" id="IPR017941">
    <property type="entry name" value="Rieske_2Fe-2S"/>
</dbReference>
<dbReference type="Proteomes" id="UP000538147">
    <property type="component" value="Unassembled WGS sequence"/>
</dbReference>
<evidence type="ECO:0000256" key="1">
    <source>
        <dbReference type="ARBA" id="ARBA00001962"/>
    </source>
</evidence>
<dbReference type="GO" id="GO:0051537">
    <property type="term" value="F:2 iron, 2 sulfur cluster binding"/>
    <property type="evidence" value="ECO:0007669"/>
    <property type="project" value="UniProtKB-KW"/>
</dbReference>
<proteinExistence type="predicted"/>
<feature type="signal peptide" evidence="7">
    <location>
        <begin position="1"/>
        <end position="40"/>
    </location>
</feature>
<reference evidence="9 10" key="1">
    <citation type="submission" date="2020-08" db="EMBL/GenBank/DDBJ databases">
        <title>Genomic Encyclopedia of Type Strains, Phase IV (KMG-IV): sequencing the most valuable type-strain genomes for metagenomic binning, comparative biology and taxonomic classification.</title>
        <authorList>
            <person name="Goeker M."/>
        </authorList>
    </citation>
    <scope>NUCLEOTIDE SEQUENCE [LARGE SCALE GENOMIC DNA]</scope>
    <source>
        <strain evidence="9 10">DSM 102189</strain>
    </source>
</reference>
<dbReference type="AlphaFoldDB" id="A0A841LD41"/>
<keyword evidence="5" id="KW-0408">Iron</keyword>
<keyword evidence="4" id="KW-0560">Oxidoreductase</keyword>
<feature type="domain" description="Rieske" evidence="8">
    <location>
        <begin position="59"/>
        <end position="167"/>
    </location>
</feature>
<accession>A0A841LD41</accession>
<dbReference type="Pfam" id="PF00848">
    <property type="entry name" value="Ring_hydroxyl_A"/>
    <property type="match status" value="1"/>
</dbReference>
<comment type="cofactor">
    <cofactor evidence="1">
        <name>Fe cation</name>
        <dbReference type="ChEBI" id="CHEBI:24875"/>
    </cofactor>
</comment>
<keyword evidence="10" id="KW-1185">Reference proteome</keyword>